<comment type="caution">
    <text evidence="1">The sequence shown here is derived from an EMBL/GenBank/DDBJ whole genome shotgun (WGS) entry which is preliminary data.</text>
</comment>
<dbReference type="InterPro" id="IPR004993">
    <property type="entry name" value="GH3"/>
</dbReference>
<dbReference type="Pfam" id="PF03321">
    <property type="entry name" value="GH3"/>
    <property type="match status" value="1"/>
</dbReference>
<organism evidence="1 2">
    <name type="scientific">Cardamine amara subsp. amara</name>
    <dbReference type="NCBI Taxonomy" id="228776"/>
    <lineage>
        <taxon>Eukaryota</taxon>
        <taxon>Viridiplantae</taxon>
        <taxon>Streptophyta</taxon>
        <taxon>Embryophyta</taxon>
        <taxon>Tracheophyta</taxon>
        <taxon>Spermatophyta</taxon>
        <taxon>Magnoliopsida</taxon>
        <taxon>eudicotyledons</taxon>
        <taxon>Gunneridae</taxon>
        <taxon>Pentapetalae</taxon>
        <taxon>rosids</taxon>
        <taxon>malvids</taxon>
        <taxon>Brassicales</taxon>
        <taxon>Brassicaceae</taxon>
        <taxon>Cardamineae</taxon>
        <taxon>Cardamine</taxon>
    </lineage>
</organism>
<accession>A0ABD1A409</accession>
<evidence type="ECO:0000313" key="2">
    <source>
        <dbReference type="Proteomes" id="UP001558713"/>
    </source>
</evidence>
<keyword evidence="1" id="KW-0436">Ligase</keyword>
<dbReference type="EMBL" id="JBANAX010000587">
    <property type="protein sequence ID" value="KAL1201537.1"/>
    <property type="molecule type" value="Genomic_DNA"/>
</dbReference>
<dbReference type="Proteomes" id="UP001558713">
    <property type="component" value="Unassembled WGS sequence"/>
</dbReference>
<name>A0ABD1A409_CARAN</name>
<gene>
    <name evidence="1" type="ORF">V5N11_016548</name>
</gene>
<keyword evidence="2" id="KW-1185">Reference proteome</keyword>
<dbReference type="PANTHER" id="PTHR31901:SF52">
    <property type="entry name" value="AUXIN-RESPONSIVE GH3 FAMILY PROTEIN"/>
    <property type="match status" value="1"/>
</dbReference>
<dbReference type="AlphaFoldDB" id="A0ABD1A409"/>
<protein>
    <submittedName>
        <fullName evidence="1">4-substituted benzoates-glutamate ligase GH3.12</fullName>
    </submittedName>
</protein>
<dbReference type="PANTHER" id="PTHR31901">
    <property type="entry name" value="GH3 DOMAIN-CONTAINING PROTEIN"/>
    <property type="match status" value="1"/>
</dbReference>
<sequence>MRNLSFDLKDLEELTSNTKQIQDNVLEEILTLNANTEYLQRFLHGSSDKELFKENVPVVSYDDVKPYIERVANGEPLNVISGGPITGFLMSSGTSGGIQKIFPVNNKYSEDMTFIYALSSQIITKHIEGIQQGKALPFFLARAQSTTTSGLPVSFAFSSCLLSDCFKNWSSNHFTSPNEVTMCPDYKQGMYCHLLCGLVQREVVVSVATPFASSLVGAITFLENHWKELCSNIRSGHVSEWITDLSCRDSVANIL</sequence>
<evidence type="ECO:0000313" key="1">
    <source>
        <dbReference type="EMBL" id="KAL1201537.1"/>
    </source>
</evidence>
<reference evidence="1 2" key="1">
    <citation type="submission" date="2024-04" db="EMBL/GenBank/DDBJ databases">
        <title>Genome assembly C_amara_ONT_v2.</title>
        <authorList>
            <person name="Yant L."/>
            <person name="Moore C."/>
            <person name="Slenker M."/>
        </authorList>
    </citation>
    <scope>NUCLEOTIDE SEQUENCE [LARGE SCALE GENOMIC DNA]</scope>
    <source>
        <tissue evidence="1">Leaf</tissue>
    </source>
</reference>
<proteinExistence type="predicted"/>
<dbReference type="GO" id="GO:0016874">
    <property type="term" value="F:ligase activity"/>
    <property type="evidence" value="ECO:0007669"/>
    <property type="project" value="UniProtKB-KW"/>
</dbReference>